<dbReference type="Pfam" id="PF01636">
    <property type="entry name" value="APH"/>
    <property type="match status" value="1"/>
</dbReference>
<organism evidence="2 3">
    <name type="scientific">Cytospora chrysosperma</name>
    <name type="common">Cytospora canker fungus</name>
    <name type="synonym">Sphaeria chrysosperma</name>
    <dbReference type="NCBI Taxonomy" id="252740"/>
    <lineage>
        <taxon>Eukaryota</taxon>
        <taxon>Fungi</taxon>
        <taxon>Dikarya</taxon>
        <taxon>Ascomycota</taxon>
        <taxon>Pezizomycotina</taxon>
        <taxon>Sordariomycetes</taxon>
        <taxon>Sordariomycetidae</taxon>
        <taxon>Diaporthales</taxon>
        <taxon>Cytosporaceae</taxon>
        <taxon>Cytospora</taxon>
    </lineage>
</organism>
<feature type="domain" description="Aminoglycoside phosphotransferase" evidence="1">
    <location>
        <begin position="62"/>
        <end position="247"/>
    </location>
</feature>
<dbReference type="OrthoDB" id="2906425at2759"/>
<proteinExistence type="predicted"/>
<evidence type="ECO:0000313" key="3">
    <source>
        <dbReference type="Proteomes" id="UP000284375"/>
    </source>
</evidence>
<evidence type="ECO:0000313" key="2">
    <source>
        <dbReference type="EMBL" id="ROW02096.1"/>
    </source>
</evidence>
<dbReference type="InterPro" id="IPR051678">
    <property type="entry name" value="AGP_Transferase"/>
</dbReference>
<name>A0A423WFX1_CYTCH</name>
<dbReference type="PANTHER" id="PTHR21310">
    <property type="entry name" value="AMINOGLYCOSIDE PHOSPHOTRANSFERASE-RELATED-RELATED"/>
    <property type="match status" value="1"/>
</dbReference>
<dbReference type="Gene3D" id="3.90.1200.10">
    <property type="match status" value="1"/>
</dbReference>
<dbReference type="InterPro" id="IPR002575">
    <property type="entry name" value="Aminoglycoside_PTrfase"/>
</dbReference>
<comment type="caution">
    <text evidence="2">The sequence shown here is derived from an EMBL/GenBank/DDBJ whole genome shotgun (WGS) entry which is preliminary data.</text>
</comment>
<sequence length="284" mass="32480">MSSSTDDEVLVALHNRLSRMGYLQAVDGKEIYNFFGGIVLEQHNTAGHVLAIKVRPPGGIQRSEADMMHYAATHGVRAPKVFGFYSIVTTEPGRSIATAMVSERVPGVPLADIWLDLSQAEQSSVKEQLRAEIARMRRCTQPFIGRVKNQQTRNVYDRIASTFCGTFPTEKEFDNWCLARVSGGSLVHWRWDKWLERQRRQSSGTFVLTHGDLTPRNIMFKDGLVTGIIDWDRSGFFPEYAEYAFAMKLSHEHEKWWIPVLKQILEPCSKQRLKFTSLVEDRGW</sequence>
<dbReference type="STRING" id="252740.A0A423WFX1"/>
<dbReference type="AlphaFoldDB" id="A0A423WFX1"/>
<keyword evidence="3" id="KW-1185">Reference proteome</keyword>
<gene>
    <name evidence="2" type="ORF">VSDG_02367</name>
</gene>
<protein>
    <recommendedName>
        <fullName evidence="1">Aminoglycoside phosphotransferase domain-containing protein</fullName>
    </recommendedName>
</protein>
<reference evidence="2 3" key="1">
    <citation type="submission" date="2015-09" db="EMBL/GenBank/DDBJ databases">
        <title>Host preference determinants of Valsa canker pathogens revealed by comparative genomics.</title>
        <authorList>
            <person name="Yin Z."/>
            <person name="Huang L."/>
        </authorList>
    </citation>
    <scope>NUCLEOTIDE SEQUENCE [LARGE SCALE GENOMIC DNA]</scope>
    <source>
        <strain evidence="2 3">YSFL</strain>
    </source>
</reference>
<dbReference type="CDD" id="cd05120">
    <property type="entry name" value="APH_ChoK_like"/>
    <property type="match status" value="1"/>
</dbReference>
<accession>A0A423WFX1</accession>
<dbReference type="PANTHER" id="PTHR21310:SF15">
    <property type="entry name" value="AMINOGLYCOSIDE PHOSPHOTRANSFERASE DOMAIN-CONTAINING PROTEIN"/>
    <property type="match status" value="1"/>
</dbReference>
<evidence type="ECO:0000259" key="1">
    <source>
        <dbReference type="Pfam" id="PF01636"/>
    </source>
</evidence>
<dbReference type="Proteomes" id="UP000284375">
    <property type="component" value="Unassembled WGS sequence"/>
</dbReference>
<dbReference type="EMBL" id="LJZO01000005">
    <property type="protein sequence ID" value="ROW02096.1"/>
    <property type="molecule type" value="Genomic_DNA"/>
</dbReference>
<dbReference type="SUPFAM" id="SSF56112">
    <property type="entry name" value="Protein kinase-like (PK-like)"/>
    <property type="match status" value="1"/>
</dbReference>
<dbReference type="InterPro" id="IPR011009">
    <property type="entry name" value="Kinase-like_dom_sf"/>
</dbReference>